<sequence>MIISQLTLTNFRRFSALSVDVHPELTVLVAPNGQGKTTVLDALSILISSFVGAFDMGKAHGFSATDARYSSQTQSPESEEQYPVRIEVDFQIPPVRAQSRELTGPKNRTTSRDVAELVQHGKQMMAQVRRLEPVTLPAIAYYGTSRLWKQHKLLERNKVLSASRSMGYEDCLTSASSYLQLQVWMKSATLAALQEQQMPETYAGQAIGAQIKAIQSTVEGVLKPLGWSHLHYSFSHDELAMHQADSAILPVSLLSDGVRALVSLIADLAWRCVKLNPHLSMAAPAQTPGLVLIDEVDMHLHPAWQQQIIATLRGAFPRIQFIVTTHSPQVLTTVRRECIRLLGFRDRGIAVATEPKAFSYGEPSQDVLQAVMQVDPQPPVPEKALLEELTELVDQGYFRSERACELIEMLKQRINPHHPQIQKIERSIRRQEALQR</sequence>
<evidence type="ECO:0008006" key="5">
    <source>
        <dbReference type="Google" id="ProtNLM"/>
    </source>
</evidence>
<organism evidence="3 4">
    <name type="scientific">Lamprobacter modestohalophilus</name>
    <dbReference type="NCBI Taxonomy" id="1064514"/>
    <lineage>
        <taxon>Bacteria</taxon>
        <taxon>Pseudomonadati</taxon>
        <taxon>Pseudomonadota</taxon>
        <taxon>Gammaproteobacteria</taxon>
        <taxon>Chromatiales</taxon>
        <taxon>Chromatiaceae</taxon>
        <taxon>Lamprobacter</taxon>
    </lineage>
</organism>
<comment type="caution">
    <text evidence="3">The sequence shown here is derived from an EMBL/GenBank/DDBJ whole genome shotgun (WGS) entry which is preliminary data.</text>
</comment>
<reference evidence="3 4" key="1">
    <citation type="journal article" date="2020" name="Microorganisms">
        <title>Osmotic Adaptation and Compatible Solute Biosynthesis of Phototrophic Bacteria as Revealed from Genome Analyses.</title>
        <authorList>
            <person name="Imhoff J.F."/>
            <person name="Rahn T."/>
            <person name="Kunzel S."/>
            <person name="Keller A."/>
            <person name="Neulinger S.C."/>
        </authorList>
    </citation>
    <scope>NUCLEOTIDE SEQUENCE [LARGE SCALE GENOMIC DNA]</scope>
    <source>
        <strain evidence="3 4">DSM 25653</strain>
    </source>
</reference>
<keyword evidence="4" id="KW-1185">Reference proteome</keyword>
<evidence type="ECO:0000313" key="4">
    <source>
        <dbReference type="Proteomes" id="UP001138768"/>
    </source>
</evidence>
<gene>
    <name evidence="3" type="ORF">CKO42_01615</name>
</gene>
<dbReference type="InterPro" id="IPR027417">
    <property type="entry name" value="P-loop_NTPase"/>
</dbReference>
<dbReference type="Pfam" id="PF13304">
    <property type="entry name" value="AAA_21"/>
    <property type="match status" value="1"/>
</dbReference>
<dbReference type="AlphaFoldDB" id="A0A9X0W5I2"/>
<dbReference type="GO" id="GO:0000731">
    <property type="term" value="P:DNA synthesis involved in DNA repair"/>
    <property type="evidence" value="ECO:0007669"/>
    <property type="project" value="TreeGrafter"/>
</dbReference>
<dbReference type="GO" id="GO:0016887">
    <property type="term" value="F:ATP hydrolysis activity"/>
    <property type="evidence" value="ECO:0007669"/>
    <property type="project" value="InterPro"/>
</dbReference>
<dbReference type="RefSeq" id="WP_200237422.1">
    <property type="nucleotide sequence ID" value="NZ_NRRY01000002.1"/>
</dbReference>
<proteinExistence type="predicted"/>
<dbReference type="InterPro" id="IPR003959">
    <property type="entry name" value="ATPase_AAA_core"/>
</dbReference>
<dbReference type="InterPro" id="IPR038729">
    <property type="entry name" value="Rad50/SbcC_AAA"/>
</dbReference>
<dbReference type="GO" id="GO:0006302">
    <property type="term" value="P:double-strand break repair"/>
    <property type="evidence" value="ECO:0007669"/>
    <property type="project" value="InterPro"/>
</dbReference>
<dbReference type="PANTHER" id="PTHR32182">
    <property type="entry name" value="DNA REPLICATION AND REPAIR PROTEIN RECF"/>
    <property type="match status" value="1"/>
</dbReference>
<dbReference type="Pfam" id="PF13476">
    <property type="entry name" value="AAA_23"/>
    <property type="match status" value="1"/>
</dbReference>
<evidence type="ECO:0000259" key="1">
    <source>
        <dbReference type="Pfam" id="PF13304"/>
    </source>
</evidence>
<feature type="domain" description="Rad50/SbcC-type AAA" evidence="2">
    <location>
        <begin position="5"/>
        <end position="180"/>
    </location>
</feature>
<dbReference type="GO" id="GO:0005524">
    <property type="term" value="F:ATP binding"/>
    <property type="evidence" value="ECO:0007669"/>
    <property type="project" value="InterPro"/>
</dbReference>
<dbReference type="EMBL" id="NRRY01000002">
    <property type="protein sequence ID" value="MBK1617167.1"/>
    <property type="molecule type" value="Genomic_DNA"/>
</dbReference>
<evidence type="ECO:0000313" key="3">
    <source>
        <dbReference type="EMBL" id="MBK1617167.1"/>
    </source>
</evidence>
<dbReference type="Gene3D" id="3.40.50.300">
    <property type="entry name" value="P-loop containing nucleotide triphosphate hydrolases"/>
    <property type="match status" value="1"/>
</dbReference>
<feature type="domain" description="ATPase AAA-type core" evidence="1">
    <location>
        <begin position="245"/>
        <end position="331"/>
    </location>
</feature>
<accession>A0A9X0W5I2</accession>
<dbReference type="PANTHER" id="PTHR32182:SF23">
    <property type="entry name" value="ATP BINDING PROTEIN"/>
    <property type="match status" value="1"/>
</dbReference>
<dbReference type="SUPFAM" id="SSF52540">
    <property type="entry name" value="P-loop containing nucleoside triphosphate hydrolases"/>
    <property type="match status" value="1"/>
</dbReference>
<dbReference type="Proteomes" id="UP001138768">
    <property type="component" value="Unassembled WGS sequence"/>
</dbReference>
<name>A0A9X0W5I2_9GAMM</name>
<protein>
    <recommendedName>
        <fullName evidence="5">AAA family ATPase</fullName>
    </recommendedName>
</protein>
<evidence type="ECO:0000259" key="2">
    <source>
        <dbReference type="Pfam" id="PF13476"/>
    </source>
</evidence>